<dbReference type="EMBL" id="CP157484">
    <property type="protein sequence ID" value="XBO37973.1"/>
    <property type="molecule type" value="Genomic_DNA"/>
</dbReference>
<keyword evidence="1" id="KW-0732">Signal</keyword>
<dbReference type="Gene3D" id="3.55.50.30">
    <property type="match status" value="1"/>
</dbReference>
<evidence type="ECO:0000256" key="1">
    <source>
        <dbReference type="SAM" id="SignalP"/>
    </source>
</evidence>
<evidence type="ECO:0000313" key="2">
    <source>
        <dbReference type="EMBL" id="XBO37973.1"/>
    </source>
</evidence>
<accession>A0AAU7JCE8</accession>
<organism evidence="2">
    <name type="scientific">Alsobacter sp. KACC 23698</name>
    <dbReference type="NCBI Taxonomy" id="3149229"/>
    <lineage>
        <taxon>Bacteria</taxon>
        <taxon>Pseudomonadati</taxon>
        <taxon>Pseudomonadota</taxon>
        <taxon>Alphaproteobacteria</taxon>
        <taxon>Hyphomicrobiales</taxon>
        <taxon>Alsobacteraceae</taxon>
        <taxon>Alsobacter</taxon>
    </lineage>
</organism>
<dbReference type="RefSeq" id="WP_406854799.1">
    <property type="nucleotide sequence ID" value="NZ_CP157484.1"/>
</dbReference>
<dbReference type="Gene3D" id="3.30.1370.120">
    <property type="match status" value="1"/>
</dbReference>
<name>A0AAU7JCE8_9HYPH</name>
<dbReference type="AlphaFoldDB" id="A0AAU7JCE8"/>
<feature type="chain" id="PRO_5043683507" description="NolW-like domain-containing protein" evidence="1">
    <location>
        <begin position="26"/>
        <end position="230"/>
    </location>
</feature>
<gene>
    <name evidence="2" type="ORF">ABEG18_19970</name>
</gene>
<feature type="signal peptide" evidence="1">
    <location>
        <begin position="1"/>
        <end position="25"/>
    </location>
</feature>
<sequence length="230" mass="24579">MPLPFERLLKRWTTGGIAAAGFAMAAVPGALAGPEAFRGGLDLPAVTGSTGERAAAQASPTPAAAAAKGPEAGFVYVFEQDLRSFLNDYCRHVGLRPDIDNGVRGRLSKAKLSLDLPTLMADLNGRFEIEWYIEGDSLRVAPRSELTTRVISLRSVKLDELTAALKASDVDVARYPMRAMKDADAVIVRAPSSYVSKVLAVLETLGRGNNDGVVRVIRYGAERTPDPAPK</sequence>
<proteinExistence type="predicted"/>
<protein>
    <recommendedName>
        <fullName evidence="3">NolW-like domain-containing protein</fullName>
    </recommendedName>
</protein>
<reference evidence="2" key="1">
    <citation type="submission" date="2024-05" db="EMBL/GenBank/DDBJ databases">
        <authorList>
            <person name="Kim S."/>
            <person name="Heo J."/>
            <person name="Choi H."/>
            <person name="Choi Y."/>
            <person name="Kwon S.-W."/>
            <person name="Kim Y."/>
        </authorList>
    </citation>
    <scope>NUCLEOTIDE SEQUENCE</scope>
    <source>
        <strain evidence="2">KACC 23698</strain>
    </source>
</reference>
<dbReference type="InterPro" id="IPR038591">
    <property type="entry name" value="NolW-like_sf"/>
</dbReference>
<evidence type="ECO:0008006" key="3">
    <source>
        <dbReference type="Google" id="ProtNLM"/>
    </source>
</evidence>